<dbReference type="Proteomes" id="UP000006671">
    <property type="component" value="Unassembled WGS sequence"/>
</dbReference>
<dbReference type="InParanoid" id="D2VPQ4"/>
<dbReference type="GeneID" id="8856034"/>
<keyword evidence="2" id="KW-1185">Reference proteome</keyword>
<organism evidence="2">
    <name type="scientific">Naegleria gruberi</name>
    <name type="common">Amoeba</name>
    <dbReference type="NCBI Taxonomy" id="5762"/>
    <lineage>
        <taxon>Eukaryota</taxon>
        <taxon>Discoba</taxon>
        <taxon>Heterolobosea</taxon>
        <taxon>Tetramitia</taxon>
        <taxon>Eutetramitia</taxon>
        <taxon>Vahlkampfiidae</taxon>
        <taxon>Naegleria</taxon>
    </lineage>
</organism>
<evidence type="ECO:0000313" key="2">
    <source>
        <dbReference type="Proteomes" id="UP000006671"/>
    </source>
</evidence>
<dbReference type="VEuPathDB" id="AmoebaDB:NAEGRDRAFT_51280"/>
<proteinExistence type="predicted"/>
<dbReference type="EMBL" id="GG738887">
    <property type="protein sequence ID" value="EFC41242.1"/>
    <property type="molecule type" value="Genomic_DNA"/>
</dbReference>
<protein>
    <submittedName>
        <fullName evidence="1">Predicted protein</fullName>
    </submittedName>
</protein>
<reference evidence="1 2" key="1">
    <citation type="journal article" date="2010" name="Cell">
        <title>The genome of Naegleria gruberi illuminates early eukaryotic versatility.</title>
        <authorList>
            <person name="Fritz-Laylin L.K."/>
            <person name="Prochnik S.E."/>
            <person name="Ginger M.L."/>
            <person name="Dacks J.B."/>
            <person name="Carpenter M.L."/>
            <person name="Field M.C."/>
            <person name="Kuo A."/>
            <person name="Paredez A."/>
            <person name="Chapman J."/>
            <person name="Pham J."/>
            <person name="Shu S."/>
            <person name="Neupane R."/>
            <person name="Cipriano M."/>
            <person name="Mancuso J."/>
            <person name="Tu H."/>
            <person name="Salamov A."/>
            <person name="Lindquist E."/>
            <person name="Shapiro H."/>
            <person name="Lucas S."/>
            <person name="Grigoriev I.V."/>
            <person name="Cande W.Z."/>
            <person name="Fulton C."/>
            <person name="Rokhsar D.S."/>
            <person name="Dawson S.C."/>
        </authorList>
    </citation>
    <scope>NUCLEOTIDE SEQUENCE [LARGE SCALE GENOMIC DNA]</scope>
    <source>
        <strain evidence="1 2">NEG-M</strain>
    </source>
</reference>
<dbReference type="RefSeq" id="XP_002673986.1">
    <property type="nucleotide sequence ID" value="XM_002673940.1"/>
</dbReference>
<dbReference type="KEGG" id="ngr:NAEGRDRAFT_51280"/>
<dbReference type="AlphaFoldDB" id="D2VPQ4"/>
<evidence type="ECO:0000313" key="1">
    <source>
        <dbReference type="EMBL" id="EFC41242.1"/>
    </source>
</evidence>
<gene>
    <name evidence="1" type="ORF">NAEGRDRAFT_51280</name>
</gene>
<name>D2VPQ4_NAEGR</name>
<sequence>MPMKSPSHSIESEEIKDPIFGANFFDTHQKKELIKYFANNGYPFEWHKSKTQLDEAFVQYYLHLMNVNQARLNYHGSINPSDRSRKLLDVIVWGYDITICPEVIFDLCTIFGNIGVKLTIEKLKTIPNYINVDKFETLIWSFRNSTMVIYYLAQLIPYIQNSENLDLLRIVDGQPELLSSFILENYCDITYLESENNGASKFVVLLQSDISNSIIERLARKYPKLLYQKSSFNNQTPLHYCFTNKRRYQLIKPFIEIAPETINYEDKYGYKPYHLIPEYLDHETELKTADFGLDFFQNHILPDSLNHILLGKSFK</sequence>
<accession>D2VPQ4</accession>